<feature type="domain" description="Dockerin" evidence="2">
    <location>
        <begin position="1036"/>
        <end position="1099"/>
    </location>
</feature>
<dbReference type="InterPro" id="IPR012600">
    <property type="entry name" value="Propeptide_C25"/>
</dbReference>
<keyword evidence="1" id="KW-0732">Signal</keyword>
<dbReference type="Gene3D" id="2.60.40.3800">
    <property type="match status" value="1"/>
</dbReference>
<dbReference type="InterPro" id="IPR029030">
    <property type="entry name" value="Caspase-like_dom_sf"/>
</dbReference>
<dbReference type="Pfam" id="PF00404">
    <property type="entry name" value="Dockerin_1"/>
    <property type="match status" value="1"/>
</dbReference>
<dbReference type="Gene3D" id="3.40.50.10390">
    <property type="entry name" value="Gingipain r, domain 1"/>
    <property type="match status" value="1"/>
</dbReference>
<evidence type="ECO:0000313" key="3">
    <source>
        <dbReference type="EMBL" id="SVA82376.1"/>
    </source>
</evidence>
<name>A0A381YZA8_9ZZZZ</name>
<dbReference type="GO" id="GO:0005576">
    <property type="term" value="C:extracellular region"/>
    <property type="evidence" value="ECO:0007669"/>
    <property type="project" value="UniProtKB-SubCell"/>
</dbReference>
<dbReference type="GO" id="GO:0046872">
    <property type="term" value="F:metal ion binding"/>
    <property type="evidence" value="ECO:0007669"/>
    <property type="project" value="UniProtKB-KW"/>
</dbReference>
<dbReference type="Gene3D" id="3.40.50.1460">
    <property type="match status" value="1"/>
</dbReference>
<dbReference type="InterPro" id="IPR036439">
    <property type="entry name" value="Dockerin_dom_sf"/>
</dbReference>
<organism evidence="3">
    <name type="scientific">marine metagenome</name>
    <dbReference type="NCBI Taxonomy" id="408172"/>
    <lineage>
        <taxon>unclassified sequences</taxon>
        <taxon>metagenomes</taxon>
        <taxon>ecological metagenomes</taxon>
    </lineage>
</organism>
<dbReference type="EMBL" id="UINC01019457">
    <property type="protein sequence ID" value="SVA82376.1"/>
    <property type="molecule type" value="Genomic_DNA"/>
</dbReference>
<dbReference type="Pfam" id="PF01364">
    <property type="entry name" value="Peptidase_C25"/>
    <property type="match status" value="1"/>
</dbReference>
<dbReference type="InterPro" id="IPR002105">
    <property type="entry name" value="Dockerin_1_rpt"/>
</dbReference>
<dbReference type="GO" id="GO:0006508">
    <property type="term" value="P:proteolysis"/>
    <property type="evidence" value="ECO:0007669"/>
    <property type="project" value="InterPro"/>
</dbReference>
<dbReference type="Gene3D" id="2.60.40.10">
    <property type="entry name" value="Immunoglobulins"/>
    <property type="match status" value="1"/>
</dbReference>
<dbReference type="SUPFAM" id="SSF52129">
    <property type="entry name" value="Caspase-like"/>
    <property type="match status" value="1"/>
</dbReference>
<gene>
    <name evidence="3" type="ORF">METZ01_LOCUS135230</name>
</gene>
<protein>
    <recommendedName>
        <fullName evidence="2">Dockerin domain-containing protein</fullName>
    </recommendedName>
</protein>
<evidence type="ECO:0000259" key="2">
    <source>
        <dbReference type="PROSITE" id="PS51766"/>
    </source>
</evidence>
<dbReference type="SUPFAM" id="SSF63446">
    <property type="entry name" value="Type I dockerin domain"/>
    <property type="match status" value="1"/>
</dbReference>
<dbReference type="InterPro" id="IPR038490">
    <property type="entry name" value="Gingipain_propep_sf"/>
</dbReference>
<dbReference type="GO" id="GO:0004553">
    <property type="term" value="F:hydrolase activity, hydrolyzing O-glycosyl compounds"/>
    <property type="evidence" value="ECO:0007669"/>
    <property type="project" value="InterPro"/>
</dbReference>
<evidence type="ECO:0000256" key="1">
    <source>
        <dbReference type="ARBA" id="ARBA00022729"/>
    </source>
</evidence>
<dbReference type="PROSITE" id="PS51766">
    <property type="entry name" value="DOCKERIN"/>
    <property type="match status" value="1"/>
</dbReference>
<accession>A0A381YZA8</accession>
<dbReference type="Gene3D" id="2.60.120.260">
    <property type="entry name" value="Galactose-binding domain-like"/>
    <property type="match status" value="1"/>
</dbReference>
<dbReference type="Pfam" id="PF08126">
    <property type="entry name" value="Propeptide_C25"/>
    <property type="match status" value="1"/>
</dbReference>
<dbReference type="CDD" id="cd14256">
    <property type="entry name" value="Dockerin_I"/>
    <property type="match status" value="1"/>
</dbReference>
<reference evidence="3" key="1">
    <citation type="submission" date="2018-05" db="EMBL/GenBank/DDBJ databases">
        <authorList>
            <person name="Lanie J.A."/>
            <person name="Ng W.-L."/>
            <person name="Kazmierczak K.M."/>
            <person name="Andrzejewski T.M."/>
            <person name="Davidsen T.M."/>
            <person name="Wayne K.J."/>
            <person name="Tettelin H."/>
            <person name="Glass J.I."/>
            <person name="Rusch D."/>
            <person name="Podicherti R."/>
            <person name="Tsui H.-C.T."/>
            <person name="Winkler M.E."/>
        </authorList>
    </citation>
    <scope>NUCLEOTIDE SEQUENCE</scope>
</reference>
<dbReference type="InterPro" id="IPR029031">
    <property type="entry name" value="Gingipain_N_sf"/>
</dbReference>
<proteinExistence type="predicted"/>
<sequence length="1099" mass="120792">MKTIFTLFLSIYFLNSGLLAKEWVEMESSRPAEPVWEVNMISRGHLEISFELGGYFIDELENGRKLISFPGGVSMLQEGTPDLPRMAQSIMIPDLAHMELSILEADFVETSISDIASSKGNITRDIDLASVPHTYGKEYESDAFFPEQVVFLRDPYILRTIRGQAVVFQPIQYNPIQRILRIYTNIKIGVQENGTSTVNPLLQRPMAGGSREFENMYREHFINYTTEDRYVPVSEPGPMRIISYGGFMEAMQPFVDWKNYKGIPTEMVDVADIGTIDDIDAYIESEYYEDGIAFVLLVGDIAQIESIRRSEGDGSNTPSDNSFTFIAGNDFYPDLIIGRFSAENTTHVETMVNRTMSYEMDPDPTDDWYKKGSGFASDQGPGDDGEYDDEHLDNIRELLLDYTYVHVDQIYDPSGTVAQGEAALNEGRSIVNYTGHGSNSSWGNGCPMNNTNVNGLVNVNKWPWIWSVACVNGEFHIGTCFAESWLRATNSNGEPTGAIATLMSTVNQAWNPPMDGQDEMNAIFVESYENNIKRTFGGLSFNGMMGMNDNYGSSGYNETLYWTIFGDPSVVVRSDTPTGMTVTHDDVMIIGAEEFVVETGNTDALVAISRDGELLASSYVDSDGSVTLEFDIALEIPGLVDLVVSAYNRVPYETTVNVIAPDGSYMLIGDVTVNGGSDQTLDYGETGYLYSTFENVGQDTSGDLTFVLSHEGNMVEMVSEIIEYGSVQPNEEVIIGPFEFNVSFNVENGALIPFTVQASDDANSWAYDVNIPVEAPDYNLASATFLDGGNGTLDPGESTILELILNNTGDAPVSYPTFEATTGDPYISFGNVAGSNAYWWEVGDQISVTLEITASNDAPIGHTAMTGLVIGALNTDYEFVFPVPITLGLLLEDFETGDFSAFDWIHSGDDEWSIQSDDVYSGVFAAKSGDIGHNQTSELSVMMNILYEGDLTFQAMASSEQGGSGAIYDFLEFYIDDESADLTIGGETEWTEYSVTIPTGEHSLRWVYQKDGAQSIGQDCAWIDRVVFPAGAIPPLNIDFGDLNIDGTINILDVVLTVNAILGYLDLSYEQAQNADMNLDGVVDVLDLLMIVDVVLTSQ</sequence>
<dbReference type="GO" id="GO:0004197">
    <property type="term" value="F:cysteine-type endopeptidase activity"/>
    <property type="evidence" value="ECO:0007669"/>
    <property type="project" value="InterPro"/>
</dbReference>
<dbReference type="InterPro" id="IPR001769">
    <property type="entry name" value="Gingipain"/>
</dbReference>
<dbReference type="Gene3D" id="1.10.1330.10">
    <property type="entry name" value="Dockerin domain"/>
    <property type="match status" value="1"/>
</dbReference>
<dbReference type="AlphaFoldDB" id="A0A381YZA8"/>
<dbReference type="InterPro" id="IPR013783">
    <property type="entry name" value="Ig-like_fold"/>
</dbReference>
<dbReference type="InterPro" id="IPR016134">
    <property type="entry name" value="Dockerin_dom"/>
</dbReference>
<dbReference type="GO" id="GO:0000272">
    <property type="term" value="P:polysaccharide catabolic process"/>
    <property type="evidence" value="ECO:0007669"/>
    <property type="project" value="InterPro"/>
</dbReference>